<dbReference type="AlphaFoldDB" id="A0A644U5Y9"/>
<evidence type="ECO:0000313" key="2">
    <source>
        <dbReference type="EMBL" id="MPL74412.1"/>
    </source>
</evidence>
<evidence type="ECO:0008006" key="3">
    <source>
        <dbReference type="Google" id="ProtNLM"/>
    </source>
</evidence>
<accession>A0A644U5Y9</accession>
<sequence>MKNSKYELNSLGYIKAGPDTFTYQIGETLQEARELFSDSIQSTGRSNAQLVKVDKYKVYPAGVNNLEPNEQKEMIASNRLLPELIEKQIRMLYGTGPVLYITRRKGKDVWKEFVDHPEIQDWLDSWLENGMADDYKTYFNKAIRSFYYDEGIFTKWRLASGFKIGLNRIAGLEHVSNLRARLATTAETMNRTDFEEYEFRYVIVGNWMQPGKEYKVYNRFDYTNPYAKSTAISYSKNPSHGEEIYAYNVFFRGIRAWVIGSNRTPEYINSFLENAISARLHIVIPNAWVQSKVEMLKDMCSTNSERKSDNQDLLVIKFSDTDIMEVGTEYHEGLIAEYTTKELRKLANYLSGAGKNQGKLYASYSFTNSEGQEERWKIEEIPNKSKEYIEAHTTYDKRADEVITSAKGIDSSISNISKDGVISKSGADAHYNYMIYLNGLTIPEDVVCRDINYAIKLNFPDAYKSGIRLGFYRSAVEKQQDVSKENRLTNSQV</sequence>
<comment type="caution">
    <text evidence="1">The sequence shown here is derived from an EMBL/GenBank/DDBJ whole genome shotgun (WGS) entry which is preliminary data.</text>
</comment>
<dbReference type="EMBL" id="VSSQ01000080">
    <property type="protein sequence ID" value="MPL74412.1"/>
    <property type="molecule type" value="Genomic_DNA"/>
</dbReference>
<name>A0A644U5Y9_9ZZZZ</name>
<proteinExistence type="predicted"/>
<evidence type="ECO:0000313" key="1">
    <source>
        <dbReference type="EMBL" id="MPL74351.1"/>
    </source>
</evidence>
<protein>
    <recommendedName>
        <fullName evidence="3">Phage portal protein</fullName>
    </recommendedName>
</protein>
<reference evidence="1" key="1">
    <citation type="submission" date="2019-08" db="EMBL/GenBank/DDBJ databases">
        <authorList>
            <person name="Kucharzyk K."/>
            <person name="Murdoch R.W."/>
            <person name="Higgins S."/>
            <person name="Loffler F."/>
        </authorList>
    </citation>
    <scope>NUCLEOTIDE SEQUENCE</scope>
</reference>
<dbReference type="EMBL" id="VSSQ01000080">
    <property type="protein sequence ID" value="MPL74351.1"/>
    <property type="molecule type" value="Genomic_DNA"/>
</dbReference>
<gene>
    <name evidence="1" type="ORF">SDC9_20162</name>
    <name evidence="2" type="ORF">SDC9_20223</name>
</gene>
<organism evidence="1">
    <name type="scientific">bioreactor metagenome</name>
    <dbReference type="NCBI Taxonomy" id="1076179"/>
    <lineage>
        <taxon>unclassified sequences</taxon>
        <taxon>metagenomes</taxon>
        <taxon>ecological metagenomes</taxon>
    </lineage>
</organism>